<dbReference type="AlphaFoldDB" id="A0A235BUA4"/>
<comment type="caution">
    <text evidence="1">The sequence shown here is derived from an EMBL/GenBank/DDBJ whole genome shotgun (WGS) entry which is preliminary data.</text>
</comment>
<accession>A0A235BUA4</accession>
<proteinExistence type="predicted"/>
<evidence type="ECO:0000313" key="1">
    <source>
        <dbReference type="EMBL" id="OYD15347.1"/>
    </source>
</evidence>
<gene>
    <name evidence="1" type="ORF">CH330_05940</name>
</gene>
<organism evidence="1 2">
    <name type="scientific">candidate division WOR-3 bacterium JGI_Cruoil_03_51_56</name>
    <dbReference type="NCBI Taxonomy" id="1973747"/>
    <lineage>
        <taxon>Bacteria</taxon>
        <taxon>Bacteria division WOR-3</taxon>
    </lineage>
</organism>
<protein>
    <submittedName>
        <fullName evidence="1">Uncharacterized protein</fullName>
    </submittedName>
</protein>
<dbReference type="EMBL" id="NOZP01000109">
    <property type="protein sequence ID" value="OYD15347.1"/>
    <property type="molecule type" value="Genomic_DNA"/>
</dbReference>
<name>A0A235BUA4_UNCW3</name>
<dbReference type="Proteomes" id="UP000215559">
    <property type="component" value="Unassembled WGS sequence"/>
</dbReference>
<dbReference type="Gene3D" id="1.20.58.800">
    <property type="match status" value="1"/>
</dbReference>
<evidence type="ECO:0000313" key="2">
    <source>
        <dbReference type="Proteomes" id="UP000215559"/>
    </source>
</evidence>
<reference evidence="1 2" key="1">
    <citation type="submission" date="2017-07" db="EMBL/GenBank/DDBJ databases">
        <title>Recovery of genomes from metagenomes via a dereplication, aggregation, and scoring strategy.</title>
        <authorList>
            <person name="Sieber C.M."/>
            <person name="Probst A.J."/>
            <person name="Sharrar A."/>
            <person name="Thomas B.C."/>
            <person name="Hess M."/>
            <person name="Tringe S.G."/>
            <person name="Banfield J.F."/>
        </authorList>
    </citation>
    <scope>NUCLEOTIDE SEQUENCE [LARGE SCALE GENOMIC DNA]</scope>
    <source>
        <strain evidence="1">JGI_Cruoil_03_51_56</strain>
    </source>
</reference>
<sequence>MRTAEQRIAKYNAKTDPATVRLKRLAMLPTMMANYATYVRESVPKEEATRSILDEEGVSSIMLIFYHNFSRKLYRYSKQSSGGALAREAEIHVATWVAYGMERHILERIRTEVWNIGPPPTISGPVC</sequence>